<proteinExistence type="predicted"/>
<dbReference type="NCBIfam" id="NF005762">
    <property type="entry name" value="PRK07589.1"/>
    <property type="match status" value="1"/>
</dbReference>
<evidence type="ECO:0000256" key="1">
    <source>
        <dbReference type="SAM" id="MobiDB-lite"/>
    </source>
</evidence>
<dbReference type="SUPFAM" id="SSF51735">
    <property type="entry name" value="NAD(P)-binding Rossmann-fold domains"/>
    <property type="match status" value="1"/>
</dbReference>
<feature type="compositionally biased region" description="Low complexity" evidence="1">
    <location>
        <begin position="369"/>
        <end position="395"/>
    </location>
</feature>
<comment type="caution">
    <text evidence="2">The sequence shown here is derived from an EMBL/GenBank/DDBJ whole genome shotgun (WGS) entry which is preliminary data.</text>
</comment>
<organism evidence="2 3">
    <name type="scientific">Isoptericola cucumis</name>
    <dbReference type="NCBI Taxonomy" id="1776856"/>
    <lineage>
        <taxon>Bacteria</taxon>
        <taxon>Bacillati</taxon>
        <taxon>Actinomycetota</taxon>
        <taxon>Actinomycetes</taxon>
        <taxon>Micrococcales</taxon>
        <taxon>Promicromonosporaceae</taxon>
        <taxon>Isoptericola</taxon>
    </lineage>
</organism>
<dbReference type="Pfam" id="PF02423">
    <property type="entry name" value="OCD_Mu_crystall"/>
    <property type="match status" value="1"/>
</dbReference>
<reference evidence="3" key="1">
    <citation type="journal article" date="2019" name="Int. J. Syst. Evol. Microbiol.">
        <title>The Global Catalogue of Microorganisms (GCM) 10K type strain sequencing project: providing services to taxonomists for standard genome sequencing and annotation.</title>
        <authorList>
            <consortium name="The Broad Institute Genomics Platform"/>
            <consortium name="The Broad Institute Genome Sequencing Center for Infectious Disease"/>
            <person name="Wu L."/>
            <person name="Ma J."/>
        </authorList>
    </citation>
    <scope>NUCLEOTIDE SEQUENCE [LARGE SCALE GENOMIC DNA]</scope>
    <source>
        <strain evidence="3">CCM 8653</strain>
    </source>
</reference>
<protein>
    <submittedName>
        <fullName evidence="2">Ornithine cyclodeaminase</fullName>
    </submittedName>
</protein>
<dbReference type="PANTHER" id="PTHR13812:SF19">
    <property type="entry name" value="KETIMINE REDUCTASE MU-CRYSTALLIN"/>
    <property type="match status" value="1"/>
</dbReference>
<name>A0ABQ2B9E1_9MICO</name>
<sequence length="430" mass="45227">MTTVPFLDVAATARWVARRGPQAVIARLIDALAADFARWPELDKRARIASHSRDGVIELMPTSDDTTYGFKFVNGHPRNPARGYQTVTAFGVLADVRNGYPTFLAEMTLLTALRTAATSGLAARLLARPDSRTLALLGTGSQSEFQALGMRAALGITRLRAWDTDPGALAKLARNARALGFEVHEASSAADAVTGADVITTCTADKTNATVLTQEMVQALAHPGVHVNAIGGDCPGKTELDPRILAGADVFVEYEPQTRVEGELQQMPEAFGVTELWEVVTGRRPGRRGVGRTPAGAGAPFERGVGERAALDATGVTVFDSVGFAVEDWATLRFVHDDVPADLLRHLDLVAEPDDPKDLFSLVRAADEAGAPDPDAAPGDAAPGDAAPGDAAPAGRADDASARRALDRLMGLAGRDGRDTLLAGTAARRG</sequence>
<dbReference type="Proteomes" id="UP000632535">
    <property type="component" value="Unassembled WGS sequence"/>
</dbReference>
<dbReference type="InterPro" id="IPR036291">
    <property type="entry name" value="NAD(P)-bd_dom_sf"/>
</dbReference>
<gene>
    <name evidence="2" type="ORF">GCM10007368_33580</name>
</gene>
<dbReference type="InterPro" id="IPR023401">
    <property type="entry name" value="ODC_N"/>
</dbReference>
<dbReference type="Gene3D" id="3.30.1780.10">
    <property type="entry name" value="ornithine cyclodeaminase, domain 1"/>
    <property type="match status" value="2"/>
</dbReference>
<evidence type="ECO:0000313" key="2">
    <source>
        <dbReference type="EMBL" id="GGI10911.1"/>
    </source>
</evidence>
<accession>A0ABQ2B9E1</accession>
<feature type="region of interest" description="Disordered" evidence="1">
    <location>
        <begin position="369"/>
        <end position="400"/>
    </location>
</feature>
<dbReference type="InterPro" id="IPR003462">
    <property type="entry name" value="ODC_Mu_crystall"/>
</dbReference>
<dbReference type="Gene3D" id="3.40.50.720">
    <property type="entry name" value="NAD(P)-binding Rossmann-like Domain"/>
    <property type="match status" value="1"/>
</dbReference>
<dbReference type="EMBL" id="BMDG01000013">
    <property type="protein sequence ID" value="GGI10911.1"/>
    <property type="molecule type" value="Genomic_DNA"/>
</dbReference>
<evidence type="ECO:0000313" key="3">
    <source>
        <dbReference type="Proteomes" id="UP000632535"/>
    </source>
</evidence>
<dbReference type="PANTHER" id="PTHR13812">
    <property type="entry name" value="KETIMINE REDUCTASE MU-CRYSTALLIN"/>
    <property type="match status" value="1"/>
</dbReference>
<keyword evidence="3" id="KW-1185">Reference proteome</keyword>